<evidence type="ECO:0000256" key="2">
    <source>
        <dbReference type="SAM" id="MobiDB-lite"/>
    </source>
</evidence>
<feature type="non-terminal residue" evidence="3">
    <location>
        <position position="1"/>
    </location>
</feature>
<feature type="coiled-coil region" evidence="1">
    <location>
        <begin position="235"/>
        <end position="301"/>
    </location>
</feature>
<keyword evidence="1" id="KW-0175">Coiled coil</keyword>
<evidence type="ECO:0000256" key="1">
    <source>
        <dbReference type="SAM" id="Coils"/>
    </source>
</evidence>
<evidence type="ECO:0000313" key="3">
    <source>
        <dbReference type="EMBL" id="GFA40794.1"/>
    </source>
</evidence>
<reference evidence="3" key="1">
    <citation type="journal article" date="2019" name="Sci. Rep.">
        <title>Draft genome of Tanacetum cinerariifolium, the natural source of mosquito coil.</title>
        <authorList>
            <person name="Yamashiro T."/>
            <person name="Shiraishi A."/>
            <person name="Satake H."/>
            <person name="Nakayama K."/>
        </authorList>
    </citation>
    <scope>NUCLEOTIDE SEQUENCE</scope>
</reference>
<organism evidence="3">
    <name type="scientific">Tanacetum cinerariifolium</name>
    <name type="common">Dalmatian daisy</name>
    <name type="synonym">Chrysanthemum cinerariifolium</name>
    <dbReference type="NCBI Taxonomy" id="118510"/>
    <lineage>
        <taxon>Eukaryota</taxon>
        <taxon>Viridiplantae</taxon>
        <taxon>Streptophyta</taxon>
        <taxon>Embryophyta</taxon>
        <taxon>Tracheophyta</taxon>
        <taxon>Spermatophyta</taxon>
        <taxon>Magnoliopsida</taxon>
        <taxon>eudicotyledons</taxon>
        <taxon>Gunneridae</taxon>
        <taxon>Pentapetalae</taxon>
        <taxon>asterids</taxon>
        <taxon>campanulids</taxon>
        <taxon>Asterales</taxon>
        <taxon>Asteraceae</taxon>
        <taxon>Asteroideae</taxon>
        <taxon>Anthemideae</taxon>
        <taxon>Anthemidinae</taxon>
        <taxon>Tanacetum</taxon>
    </lineage>
</organism>
<feature type="coiled-coil region" evidence="1">
    <location>
        <begin position="168"/>
        <end position="199"/>
    </location>
</feature>
<gene>
    <name evidence="3" type="ORF">Tci_612766</name>
</gene>
<sequence length="306" mass="35453">LLIYKFVWEQKLLVRVGEEEVVECTAANIKMFALFEVKGVDDVVLTLQLEEELIKRNYDITKGQTVYIVDRMIDDFAIFDRKFKDVFPVIQVLVRKLRDNAKCTLQNNLQQTSTSDTQSDKAPVNDLDGSSENDSNVNSEVSSVEQGKRTVEQHSAIVEETSAYHELFHNLAAKVNSINRKMKETNAELTTELARYKNQEKCFEISQEKYDKLERCYQKSVYQEQCLGKRTVEQHSAIDKQITTLNEEISNLNKQLSKEKSTVSSLQKEKKRLKCDFKIRKDELLDKQIQLEKKIKELDNILVKTG</sequence>
<name>A0A699JKU4_TANCI</name>
<proteinExistence type="predicted"/>
<feature type="region of interest" description="Disordered" evidence="2">
    <location>
        <begin position="108"/>
        <end position="151"/>
    </location>
</feature>
<dbReference type="EMBL" id="BKCJ010418757">
    <property type="protein sequence ID" value="GFA40794.1"/>
    <property type="molecule type" value="Genomic_DNA"/>
</dbReference>
<feature type="compositionally biased region" description="Low complexity" evidence="2">
    <location>
        <begin position="130"/>
        <end position="145"/>
    </location>
</feature>
<feature type="compositionally biased region" description="Polar residues" evidence="2">
    <location>
        <begin position="108"/>
        <end position="117"/>
    </location>
</feature>
<accession>A0A699JKU4</accession>
<comment type="caution">
    <text evidence="3">The sequence shown here is derived from an EMBL/GenBank/DDBJ whole genome shotgun (WGS) entry which is preliminary data.</text>
</comment>
<protein>
    <submittedName>
        <fullName evidence="3">Uncharacterized protein</fullName>
    </submittedName>
</protein>
<dbReference type="AlphaFoldDB" id="A0A699JKU4"/>